<dbReference type="Proteomes" id="UP001233999">
    <property type="component" value="Unassembled WGS sequence"/>
</dbReference>
<evidence type="ECO:0000313" key="2">
    <source>
        <dbReference type="Proteomes" id="UP001233999"/>
    </source>
</evidence>
<proteinExistence type="predicted"/>
<reference evidence="1" key="1">
    <citation type="journal article" date="2023" name="IScience">
        <title>Live-bearing cockroach genome reveals convergent evolutionary mechanisms linked to viviparity in insects and beyond.</title>
        <authorList>
            <person name="Fouks B."/>
            <person name="Harrison M.C."/>
            <person name="Mikhailova A.A."/>
            <person name="Marchal E."/>
            <person name="English S."/>
            <person name="Carruthers M."/>
            <person name="Jennings E.C."/>
            <person name="Chiamaka E.L."/>
            <person name="Frigard R.A."/>
            <person name="Pippel M."/>
            <person name="Attardo G.M."/>
            <person name="Benoit J.B."/>
            <person name="Bornberg-Bauer E."/>
            <person name="Tobe S.S."/>
        </authorList>
    </citation>
    <scope>NUCLEOTIDE SEQUENCE</scope>
    <source>
        <strain evidence="1">Stay&amp;Tobe</strain>
    </source>
</reference>
<comment type="caution">
    <text evidence="1">The sequence shown here is derived from an EMBL/GenBank/DDBJ whole genome shotgun (WGS) entry which is preliminary data.</text>
</comment>
<name>A0AAD8EBD9_DIPPU</name>
<accession>A0AAD8EBD9</accession>
<sequence>MLLTLYYIAATWMQSWRLNSMRNKITQLLSYNGSLVLYKEPDIEPADNEGVGAPQLVGVSSSFCANRSEAKVGDLLWYSDNKRACSVFPEQKVDVTTWIRFRNERSLFPIEVSGDSNQVVLCDDHKLHVLIEADYLKASSIRDANYCQIFDYAKTSLDATFSAENDFYGLMHS</sequence>
<keyword evidence="2" id="KW-1185">Reference proteome</keyword>
<reference evidence="1" key="2">
    <citation type="submission" date="2023-05" db="EMBL/GenBank/DDBJ databases">
        <authorList>
            <person name="Fouks B."/>
        </authorList>
    </citation>
    <scope>NUCLEOTIDE SEQUENCE</scope>
    <source>
        <strain evidence="1">Stay&amp;Tobe</strain>
        <tissue evidence="1">Testes</tissue>
    </source>
</reference>
<evidence type="ECO:0000313" key="1">
    <source>
        <dbReference type="EMBL" id="KAJ9584245.1"/>
    </source>
</evidence>
<organism evidence="1 2">
    <name type="scientific">Diploptera punctata</name>
    <name type="common">Pacific beetle cockroach</name>
    <dbReference type="NCBI Taxonomy" id="6984"/>
    <lineage>
        <taxon>Eukaryota</taxon>
        <taxon>Metazoa</taxon>
        <taxon>Ecdysozoa</taxon>
        <taxon>Arthropoda</taxon>
        <taxon>Hexapoda</taxon>
        <taxon>Insecta</taxon>
        <taxon>Pterygota</taxon>
        <taxon>Neoptera</taxon>
        <taxon>Polyneoptera</taxon>
        <taxon>Dictyoptera</taxon>
        <taxon>Blattodea</taxon>
        <taxon>Blaberoidea</taxon>
        <taxon>Blaberidae</taxon>
        <taxon>Diplopterinae</taxon>
        <taxon>Diploptera</taxon>
    </lineage>
</organism>
<dbReference type="AlphaFoldDB" id="A0AAD8EBD9"/>
<gene>
    <name evidence="1" type="ORF">L9F63_021407</name>
</gene>
<dbReference type="EMBL" id="JASPKZ010007438">
    <property type="protein sequence ID" value="KAJ9584245.1"/>
    <property type="molecule type" value="Genomic_DNA"/>
</dbReference>
<protein>
    <submittedName>
        <fullName evidence="1">Uncharacterized protein</fullName>
    </submittedName>
</protein>